<accession>A0ABD1BLZ0</accession>
<sequence length="879" mass="99250">MRGSALLDLILFLLVSPLAHSLKGSEIISKFSDKSVSNQISQPTRESSYVLVSTVDGSISLVDMSSEKLDWTFHTNEPIYSSYKAPHYHYSNDEERALGLADDFYMDCDKDWNLYNCSMQNGKCINKKVDASEFIGRLPYTLTDRIVLGKKDTSVFLLDWKTGKLVKRYRMDELYSNSVVENDKDKAIVLSKEAPLLFGSGFKDSEDLPELVYIERKDFKIQCISKFGDVLWSVSYAEMEAKLQNHESVQLMGGLSSSAGKKKFPLSYTRSVPVIQLRNVNYEKLFPRLGFQDGALYLSFQDRKANQLTPRDGNQLALPSNKKVEEVRALPLPETVISQITDIIDGSTTQTSLASRFSNMIILLIGFCVTILSVCGLAFRRLRQSMQIKEHVSEVPIVVPKKKKSKKNGTIKAVHKKEDGFISGGNKDLSNKENEKRVLTSFPGLNNTPAEGYRVGKLFVTNKEIAKGSNGTVVLEGHYEGRLVAVKRLVQTHHDVAQKEILNLMASDKHPNIVRWYGVDHDEHFIYISLERCACSLNDLISASSGLLESPMASSSIHSVQINPIFENGEGAELWKENGHPSPVLLKLMRDIVAGLVHLHDIGIVHRDLKPQNVLIVKNSSVCAKLSDMGISKRLAADTSALTRNSTGSGSSGWQAPEQLRNERQTRAVDLFSLGCVLFFCMTGGNHPYGDNYERDINVLNDRKDLFLIESLPEAVHLLSGLLQPDPNLRPRAQDVLHHPLFWNSDMRLSFLRDASDRVELENREEGSQLLAALESTAAVTLNGRWDEKLDSIFLDNIGRYRRYKFDSIRDLLRVIRNKLNHYRELPGELQELLGSVPEGFDRYFSSRFPKLLIQVYTVLFNYCNNEEFFFKYSKTTVF</sequence>
<evidence type="ECO:0000256" key="20">
    <source>
        <dbReference type="ARBA" id="ARBA00023187"/>
    </source>
</evidence>
<evidence type="ECO:0000256" key="14">
    <source>
        <dbReference type="ARBA" id="ARBA00022989"/>
    </source>
</evidence>
<dbReference type="InterPro" id="IPR011009">
    <property type="entry name" value="Kinase-like_dom_sf"/>
</dbReference>
<evidence type="ECO:0000259" key="28">
    <source>
        <dbReference type="PROSITE" id="PS50011"/>
    </source>
</evidence>
<evidence type="ECO:0000256" key="6">
    <source>
        <dbReference type="ARBA" id="ARBA00022692"/>
    </source>
</evidence>
<dbReference type="GO" id="GO:0016787">
    <property type="term" value="F:hydrolase activity"/>
    <property type="evidence" value="ECO:0007669"/>
    <property type="project" value="UniProtKB-KW"/>
</dbReference>
<dbReference type="PANTHER" id="PTHR13954:SF27">
    <property type="entry name" value="SERINE_THREONINE-PROTEIN KINASE_ENDORIBONUCLEASE IRE1B"/>
    <property type="match status" value="1"/>
</dbReference>
<keyword evidence="17" id="KW-1015">Disulfide bond</keyword>
<reference evidence="30 31" key="1">
    <citation type="submission" date="2024-04" db="EMBL/GenBank/DDBJ databases">
        <title>Genome assembly C_amara_ONT_v2.</title>
        <authorList>
            <person name="Yant L."/>
            <person name="Moore C."/>
            <person name="Slenker M."/>
        </authorList>
    </citation>
    <scope>NUCLEOTIDE SEQUENCE [LARGE SCALE GENOMIC DNA]</scope>
    <source>
        <tissue evidence="30">Leaf</tissue>
    </source>
</reference>
<feature type="domain" description="KEN" evidence="29">
    <location>
        <begin position="745"/>
        <end position="876"/>
    </location>
</feature>
<keyword evidence="3" id="KW-0723">Serine/threonine-protein kinase</keyword>
<dbReference type="FunFam" id="1.10.510.10:FF:000463">
    <property type="entry name" value="Serine/threonine-protein kinase/endoribonuclease IRE1a"/>
    <property type="match status" value="1"/>
</dbReference>
<name>A0ABD1BLZ0_CARAN</name>
<dbReference type="GO" id="GO:0035556">
    <property type="term" value="P:intracellular signal transduction"/>
    <property type="evidence" value="ECO:0007669"/>
    <property type="project" value="UniProtKB-ARBA"/>
</dbReference>
<keyword evidence="9 30" id="KW-0418">Kinase</keyword>
<comment type="catalytic activity">
    <reaction evidence="23">
        <text>L-threonyl-[protein] + ATP = O-phospho-L-threonyl-[protein] + ADP + H(+)</text>
        <dbReference type="Rhea" id="RHEA:46608"/>
        <dbReference type="Rhea" id="RHEA-COMP:11060"/>
        <dbReference type="Rhea" id="RHEA-COMP:11605"/>
        <dbReference type="ChEBI" id="CHEBI:15378"/>
        <dbReference type="ChEBI" id="CHEBI:30013"/>
        <dbReference type="ChEBI" id="CHEBI:30616"/>
        <dbReference type="ChEBI" id="CHEBI:61977"/>
        <dbReference type="ChEBI" id="CHEBI:456216"/>
        <dbReference type="EC" id="2.7.11.1"/>
    </reaction>
</comment>
<dbReference type="Gene3D" id="1.10.510.10">
    <property type="entry name" value="Transferase(Phosphotransferase) domain 1"/>
    <property type="match status" value="1"/>
</dbReference>
<evidence type="ECO:0000256" key="24">
    <source>
        <dbReference type="ARBA" id="ARBA00048679"/>
    </source>
</evidence>
<dbReference type="GO" id="GO:0002376">
    <property type="term" value="P:immune system process"/>
    <property type="evidence" value="ECO:0007669"/>
    <property type="project" value="UniProtKB-KW"/>
</dbReference>
<dbReference type="GO" id="GO:0004674">
    <property type="term" value="F:protein serine/threonine kinase activity"/>
    <property type="evidence" value="ECO:0007669"/>
    <property type="project" value="UniProtKB-KW"/>
</dbReference>
<dbReference type="Gene3D" id="1.20.1440.180">
    <property type="entry name" value="KEN domain"/>
    <property type="match status" value="1"/>
</dbReference>
<evidence type="ECO:0000259" key="29">
    <source>
        <dbReference type="PROSITE" id="PS51392"/>
    </source>
</evidence>
<evidence type="ECO:0000256" key="3">
    <source>
        <dbReference type="ARBA" id="ARBA00022527"/>
    </source>
</evidence>
<keyword evidence="8" id="KW-0547">Nucleotide-binding</keyword>
<dbReference type="Gene3D" id="2.130.10.10">
    <property type="entry name" value="YVTN repeat-like/Quinoprotein amine dehydrogenase"/>
    <property type="match status" value="1"/>
</dbReference>
<dbReference type="PANTHER" id="PTHR13954">
    <property type="entry name" value="IRE1-RELATED"/>
    <property type="match status" value="1"/>
</dbReference>
<comment type="subcellular location">
    <subcellularLocation>
        <location evidence="1">Endoplasmic reticulum membrane</location>
        <topology evidence="1">Single-pass type I membrane protein</topology>
    </subcellularLocation>
</comment>
<keyword evidence="11" id="KW-0256">Endoplasmic reticulum</keyword>
<dbReference type="PROSITE" id="PS00108">
    <property type="entry name" value="PROTEIN_KINASE_ST"/>
    <property type="match status" value="1"/>
</dbReference>
<dbReference type="InterPro" id="IPR011047">
    <property type="entry name" value="Quinoprotein_ADH-like_sf"/>
</dbReference>
<keyword evidence="4" id="KW-0507">mRNA processing</keyword>
<dbReference type="Gene3D" id="3.30.200.20">
    <property type="entry name" value="Phosphorylase Kinase, domain 1"/>
    <property type="match status" value="1"/>
</dbReference>
<dbReference type="GO" id="GO:0042742">
    <property type="term" value="P:defense response to bacterium"/>
    <property type="evidence" value="ECO:0007669"/>
    <property type="project" value="UniProtKB-ARBA"/>
</dbReference>
<dbReference type="GO" id="GO:0006986">
    <property type="term" value="P:response to unfolded protein"/>
    <property type="evidence" value="ECO:0007669"/>
    <property type="project" value="UniProtKB-KW"/>
</dbReference>
<feature type="chain" id="PRO_5044867914" description="non-specific serine/threonine protein kinase" evidence="27">
    <location>
        <begin position="22"/>
        <end position="879"/>
    </location>
</feature>
<evidence type="ECO:0000256" key="18">
    <source>
        <dbReference type="ARBA" id="ARBA00023163"/>
    </source>
</evidence>
<evidence type="ECO:0000256" key="12">
    <source>
        <dbReference type="ARBA" id="ARBA00022840"/>
    </source>
</evidence>
<feature type="transmembrane region" description="Helical" evidence="26">
    <location>
        <begin position="357"/>
        <end position="379"/>
    </location>
</feature>
<keyword evidence="15" id="KW-0805">Transcription regulation</keyword>
<proteinExistence type="predicted"/>
<dbReference type="EC" id="2.7.11.1" evidence="2"/>
<evidence type="ECO:0000256" key="9">
    <source>
        <dbReference type="ARBA" id="ARBA00022777"/>
    </source>
</evidence>
<keyword evidence="22" id="KW-0511">Multifunctional enzyme</keyword>
<dbReference type="EMBL" id="JBANAX010000223">
    <property type="protein sequence ID" value="KAL1218168.1"/>
    <property type="molecule type" value="Genomic_DNA"/>
</dbReference>
<dbReference type="InterPro" id="IPR000719">
    <property type="entry name" value="Prot_kinase_dom"/>
</dbReference>
<dbReference type="InterPro" id="IPR008271">
    <property type="entry name" value="Ser/Thr_kinase_AS"/>
</dbReference>
<dbReference type="Proteomes" id="UP001558713">
    <property type="component" value="Unassembled WGS sequence"/>
</dbReference>
<dbReference type="Pfam" id="PF00069">
    <property type="entry name" value="Pkinase"/>
    <property type="match status" value="1"/>
</dbReference>
<dbReference type="AlphaFoldDB" id="A0ABD1BLZ0"/>
<dbReference type="GO" id="GO:0008380">
    <property type="term" value="P:RNA splicing"/>
    <property type="evidence" value="ECO:0007669"/>
    <property type="project" value="UniProtKB-KW"/>
</dbReference>
<dbReference type="FunFam" id="3.30.200.20:FF:000077">
    <property type="entry name" value="Putative Serine/threonine-protein kinase/endoribonuclease IRE1"/>
    <property type="match status" value="1"/>
</dbReference>
<dbReference type="SUPFAM" id="SSF56112">
    <property type="entry name" value="Protein kinase-like (PK-like)"/>
    <property type="match status" value="1"/>
</dbReference>
<evidence type="ECO:0000256" key="22">
    <source>
        <dbReference type="ARBA" id="ARBA00023268"/>
    </source>
</evidence>
<comment type="catalytic activity">
    <reaction evidence="24">
        <text>L-seryl-[protein] + ATP = O-phospho-L-seryl-[protein] + ADP + H(+)</text>
        <dbReference type="Rhea" id="RHEA:17989"/>
        <dbReference type="Rhea" id="RHEA-COMP:9863"/>
        <dbReference type="Rhea" id="RHEA-COMP:11604"/>
        <dbReference type="ChEBI" id="CHEBI:15378"/>
        <dbReference type="ChEBI" id="CHEBI:29999"/>
        <dbReference type="ChEBI" id="CHEBI:30616"/>
        <dbReference type="ChEBI" id="CHEBI:83421"/>
        <dbReference type="ChEBI" id="CHEBI:456216"/>
        <dbReference type="EC" id="2.7.11.1"/>
    </reaction>
</comment>
<dbReference type="InterPro" id="IPR045133">
    <property type="entry name" value="IRE1/2-like"/>
</dbReference>
<dbReference type="SMART" id="SM00220">
    <property type="entry name" value="S_TKc"/>
    <property type="match status" value="1"/>
</dbReference>
<evidence type="ECO:0000256" key="1">
    <source>
        <dbReference type="ARBA" id="ARBA00004115"/>
    </source>
</evidence>
<evidence type="ECO:0000256" key="10">
    <source>
        <dbReference type="ARBA" id="ARBA00022801"/>
    </source>
</evidence>
<gene>
    <name evidence="30" type="ORF">V5N11_002275</name>
</gene>
<evidence type="ECO:0000256" key="2">
    <source>
        <dbReference type="ARBA" id="ARBA00012513"/>
    </source>
</evidence>
<dbReference type="PROSITE" id="PS51392">
    <property type="entry name" value="KEN"/>
    <property type="match status" value="1"/>
</dbReference>
<evidence type="ECO:0000256" key="16">
    <source>
        <dbReference type="ARBA" id="ARBA00023136"/>
    </source>
</evidence>
<dbReference type="GO" id="GO:0006397">
    <property type="term" value="P:mRNA processing"/>
    <property type="evidence" value="ECO:0007669"/>
    <property type="project" value="UniProtKB-KW"/>
</dbReference>
<keyword evidence="21" id="KW-0834">Unfolded protein response</keyword>
<keyword evidence="10" id="KW-0378">Hydrolase</keyword>
<comment type="caution">
    <text evidence="30">The sequence shown here is derived from an EMBL/GenBank/DDBJ whole genome shotgun (WGS) entry which is preliminary data.</text>
</comment>
<feature type="domain" description="Protein kinase" evidence="28">
    <location>
        <begin position="459"/>
        <end position="742"/>
    </location>
</feature>
<evidence type="ECO:0000313" key="30">
    <source>
        <dbReference type="EMBL" id="KAL1218168.1"/>
    </source>
</evidence>
<evidence type="ECO:0000256" key="4">
    <source>
        <dbReference type="ARBA" id="ARBA00022664"/>
    </source>
</evidence>
<dbReference type="GO" id="GO:0009751">
    <property type="term" value="P:response to salicylic acid"/>
    <property type="evidence" value="ECO:0007669"/>
    <property type="project" value="UniProtKB-ARBA"/>
</dbReference>
<keyword evidence="13" id="KW-0391">Immunity</keyword>
<evidence type="ECO:0000256" key="15">
    <source>
        <dbReference type="ARBA" id="ARBA00023015"/>
    </source>
</evidence>
<keyword evidence="19" id="KW-0325">Glycoprotein</keyword>
<comment type="subunit">
    <text evidence="25">Homodimer; disulfide-linked. Dimer formation is driven by hydrophobic interactions within the N-terminal luminal domains and stabilized by disulfide bridges.</text>
</comment>
<dbReference type="InterPro" id="IPR038357">
    <property type="entry name" value="KEN_sf"/>
</dbReference>
<keyword evidence="31" id="KW-1185">Reference proteome</keyword>
<dbReference type="Pfam" id="PF06479">
    <property type="entry name" value="Ribonuc_2-5A"/>
    <property type="match status" value="1"/>
</dbReference>
<keyword evidence="7 27" id="KW-0732">Signal</keyword>
<evidence type="ECO:0000256" key="21">
    <source>
        <dbReference type="ARBA" id="ARBA00023230"/>
    </source>
</evidence>
<dbReference type="GO" id="GO:0034976">
    <property type="term" value="P:response to endoplasmic reticulum stress"/>
    <property type="evidence" value="ECO:0007669"/>
    <property type="project" value="UniProtKB-ARBA"/>
</dbReference>
<evidence type="ECO:0000256" key="27">
    <source>
        <dbReference type="SAM" id="SignalP"/>
    </source>
</evidence>
<dbReference type="SUPFAM" id="SSF50998">
    <property type="entry name" value="Quinoprotein alcohol dehydrogenase-like"/>
    <property type="match status" value="1"/>
</dbReference>
<dbReference type="InterPro" id="IPR015943">
    <property type="entry name" value="WD40/YVTN_repeat-like_dom_sf"/>
</dbReference>
<evidence type="ECO:0000256" key="26">
    <source>
        <dbReference type="SAM" id="Phobius"/>
    </source>
</evidence>
<evidence type="ECO:0000256" key="19">
    <source>
        <dbReference type="ARBA" id="ARBA00023180"/>
    </source>
</evidence>
<keyword evidence="20" id="KW-0508">mRNA splicing</keyword>
<evidence type="ECO:0000256" key="23">
    <source>
        <dbReference type="ARBA" id="ARBA00047899"/>
    </source>
</evidence>
<keyword evidence="16 26" id="KW-0472">Membrane</keyword>
<evidence type="ECO:0000256" key="7">
    <source>
        <dbReference type="ARBA" id="ARBA00022729"/>
    </source>
</evidence>
<dbReference type="InterPro" id="IPR010513">
    <property type="entry name" value="KEN_dom"/>
</dbReference>
<dbReference type="PROSITE" id="PS50011">
    <property type="entry name" value="PROTEIN_KINASE_DOM"/>
    <property type="match status" value="1"/>
</dbReference>
<dbReference type="SMART" id="SM00580">
    <property type="entry name" value="PUG"/>
    <property type="match status" value="1"/>
</dbReference>
<evidence type="ECO:0000256" key="17">
    <source>
        <dbReference type="ARBA" id="ARBA00023157"/>
    </source>
</evidence>
<feature type="signal peptide" evidence="27">
    <location>
        <begin position="1"/>
        <end position="21"/>
    </location>
</feature>
<evidence type="ECO:0000256" key="5">
    <source>
        <dbReference type="ARBA" id="ARBA00022679"/>
    </source>
</evidence>
<dbReference type="FunFam" id="1.20.1440.180:FF:000002">
    <property type="entry name" value="Serine/threonine-protein kinase/endoribonuclease IRE1"/>
    <property type="match status" value="1"/>
</dbReference>
<evidence type="ECO:0000313" key="31">
    <source>
        <dbReference type="Proteomes" id="UP001558713"/>
    </source>
</evidence>
<keyword evidence="14 26" id="KW-1133">Transmembrane helix</keyword>
<evidence type="ECO:0000256" key="13">
    <source>
        <dbReference type="ARBA" id="ARBA00022859"/>
    </source>
</evidence>
<keyword evidence="6 26" id="KW-0812">Transmembrane</keyword>
<evidence type="ECO:0000256" key="11">
    <source>
        <dbReference type="ARBA" id="ARBA00022824"/>
    </source>
</evidence>
<keyword evidence="18" id="KW-0804">Transcription</keyword>
<keyword evidence="12" id="KW-0067">ATP-binding</keyword>
<protein>
    <recommendedName>
        <fullName evidence="2">non-specific serine/threonine protein kinase</fullName>
        <ecNumber evidence="2">2.7.11.1</ecNumber>
    </recommendedName>
</protein>
<dbReference type="GO" id="GO:0005789">
    <property type="term" value="C:endoplasmic reticulum membrane"/>
    <property type="evidence" value="ECO:0007669"/>
    <property type="project" value="UniProtKB-SubCell"/>
</dbReference>
<dbReference type="CDD" id="cd10422">
    <property type="entry name" value="RNase_Ire1"/>
    <property type="match status" value="1"/>
</dbReference>
<keyword evidence="5" id="KW-0808">Transferase</keyword>
<dbReference type="GO" id="GO:0005524">
    <property type="term" value="F:ATP binding"/>
    <property type="evidence" value="ECO:0007669"/>
    <property type="project" value="UniProtKB-KW"/>
</dbReference>
<evidence type="ECO:0000256" key="8">
    <source>
        <dbReference type="ARBA" id="ARBA00022741"/>
    </source>
</evidence>
<organism evidence="30 31">
    <name type="scientific">Cardamine amara subsp. amara</name>
    <dbReference type="NCBI Taxonomy" id="228776"/>
    <lineage>
        <taxon>Eukaryota</taxon>
        <taxon>Viridiplantae</taxon>
        <taxon>Streptophyta</taxon>
        <taxon>Embryophyta</taxon>
        <taxon>Tracheophyta</taxon>
        <taxon>Spermatophyta</taxon>
        <taxon>Magnoliopsida</taxon>
        <taxon>eudicotyledons</taxon>
        <taxon>Gunneridae</taxon>
        <taxon>Pentapetalae</taxon>
        <taxon>rosids</taxon>
        <taxon>malvids</taxon>
        <taxon>Brassicales</taxon>
        <taxon>Brassicaceae</taxon>
        <taxon>Cardamineae</taxon>
        <taxon>Cardamine</taxon>
    </lineage>
</organism>
<evidence type="ECO:0000256" key="25">
    <source>
        <dbReference type="ARBA" id="ARBA00065357"/>
    </source>
</evidence>